<protein>
    <submittedName>
        <fullName evidence="2">DUF4214 domain-containing protein</fullName>
    </submittedName>
</protein>
<dbReference type="InterPro" id="IPR011049">
    <property type="entry name" value="Serralysin-like_metalloprot_C"/>
</dbReference>
<dbReference type="InterPro" id="IPR038255">
    <property type="entry name" value="PBS_linker_sf"/>
</dbReference>
<dbReference type="RefSeq" id="WP_161071671.1">
    <property type="nucleotide sequence ID" value="NZ_WWCU01000006.1"/>
</dbReference>
<feature type="domain" description="DUF4214" evidence="1">
    <location>
        <begin position="325"/>
        <end position="393"/>
    </location>
</feature>
<reference evidence="2 3" key="1">
    <citation type="submission" date="2019-12" db="EMBL/GenBank/DDBJ databases">
        <title>Novel species isolated from a subtropical stream in China.</title>
        <authorList>
            <person name="Lu H."/>
        </authorList>
    </citation>
    <scope>NUCLEOTIDE SEQUENCE [LARGE SCALE GENOMIC DNA]</scope>
    <source>
        <strain evidence="2 3">FT127W</strain>
    </source>
</reference>
<dbReference type="AlphaFoldDB" id="A0A7X4HB52"/>
<accession>A0A7X4HB52</accession>
<comment type="caution">
    <text evidence="2">The sequence shown here is derived from an EMBL/GenBank/DDBJ whole genome shotgun (WGS) entry which is preliminary data.</text>
</comment>
<dbReference type="Pfam" id="PF13946">
    <property type="entry name" value="DUF4214"/>
    <property type="match status" value="1"/>
</dbReference>
<proteinExistence type="predicted"/>
<sequence length="409" mass="42248">MPSGVSHAVGEEQNYYSVCTGVTLSNPNALSCTATATGIEVRLAGAFKITTILPSYSADYNQQFGNVGIQFNGLLNSTPSGDVRGTLSKLVLTADKVMASTTIAGDFQVSGNSLTIAQGLSHSSVSGVMSSYVTEYRDGSYERLTGLSAPLSASQVIDSSMLANSALFTGNDTISLNLPARIYGDAWIMAGTGNDTVTIGGGGGQLHVDAGAGNDVISVLSGSHRIDGGSGVDVLKYSGAKSTYAIAKTAAGFNVSSLNGSQSIDMTGNIERVKFADGALAFDIAGNAGMAYRVYQAALNRTPDIGGLGYWMAVLDAGSSMRDVAGSFIGSAEFQGMYGANLSADAFISKLYANVLHRAPDQGGLEYWSNSVKNGLAYADMLVSFSESAENQLQVIGAIQNGISYTPFA</sequence>
<dbReference type="SUPFAM" id="SSF51120">
    <property type="entry name" value="beta-Roll"/>
    <property type="match status" value="1"/>
</dbReference>
<evidence type="ECO:0000313" key="2">
    <source>
        <dbReference type="EMBL" id="MYN07312.1"/>
    </source>
</evidence>
<dbReference type="Proteomes" id="UP000450676">
    <property type="component" value="Unassembled WGS sequence"/>
</dbReference>
<dbReference type="Gene3D" id="1.10.3130.20">
    <property type="entry name" value="Phycobilisome linker domain"/>
    <property type="match status" value="1"/>
</dbReference>
<evidence type="ECO:0000259" key="1">
    <source>
        <dbReference type="Pfam" id="PF13946"/>
    </source>
</evidence>
<dbReference type="Gene3D" id="2.160.20.160">
    <property type="match status" value="1"/>
</dbReference>
<organism evidence="2 3">
    <name type="scientific">Pseudoduganella aquatica</name>
    <dbReference type="NCBI Taxonomy" id="2660641"/>
    <lineage>
        <taxon>Bacteria</taxon>
        <taxon>Pseudomonadati</taxon>
        <taxon>Pseudomonadota</taxon>
        <taxon>Betaproteobacteria</taxon>
        <taxon>Burkholderiales</taxon>
        <taxon>Oxalobacteraceae</taxon>
        <taxon>Telluria group</taxon>
        <taxon>Pseudoduganella</taxon>
    </lineage>
</organism>
<dbReference type="EMBL" id="WWCU01000006">
    <property type="protein sequence ID" value="MYN07312.1"/>
    <property type="molecule type" value="Genomic_DNA"/>
</dbReference>
<gene>
    <name evidence="2" type="ORF">GTP77_08160</name>
</gene>
<name>A0A7X4HB52_9BURK</name>
<evidence type="ECO:0000313" key="3">
    <source>
        <dbReference type="Proteomes" id="UP000450676"/>
    </source>
</evidence>
<dbReference type="InterPro" id="IPR025282">
    <property type="entry name" value="DUF4214"/>
</dbReference>
<keyword evidence="3" id="KW-1185">Reference proteome</keyword>